<keyword evidence="5" id="KW-1185">Reference proteome</keyword>
<feature type="signal peptide" evidence="2">
    <location>
        <begin position="1"/>
        <end position="19"/>
    </location>
</feature>
<reference evidence="4 6" key="2">
    <citation type="submission" date="2018-06" db="EMBL/GenBank/DDBJ databases">
        <authorList>
            <consortium name="Pathogen Informatics"/>
            <person name="Doyle S."/>
        </authorList>
    </citation>
    <scope>NUCLEOTIDE SEQUENCE [LARGE SCALE GENOMIC DNA]</scope>
    <source>
        <strain evidence="4 6">NCTC12437</strain>
    </source>
</reference>
<keyword evidence="1" id="KW-1133">Transmembrane helix</keyword>
<dbReference type="Proteomes" id="UP000054735">
    <property type="component" value="Unassembled WGS sequence"/>
</dbReference>
<proteinExistence type="predicted"/>
<accession>A0A378IEK4</accession>
<dbReference type="EMBL" id="UGNW01000001">
    <property type="protein sequence ID" value="STX30674.1"/>
    <property type="molecule type" value="Genomic_DNA"/>
</dbReference>
<dbReference type="STRING" id="28083.Lbir_1869"/>
<evidence type="ECO:0000313" key="6">
    <source>
        <dbReference type="Proteomes" id="UP000255066"/>
    </source>
</evidence>
<name>A0A378IEK4_9GAMM</name>
<dbReference type="RefSeq" id="WP_058523899.1">
    <property type="nucleotide sequence ID" value="NZ_CAAAHV010000066.1"/>
</dbReference>
<evidence type="ECO:0000256" key="2">
    <source>
        <dbReference type="SAM" id="SignalP"/>
    </source>
</evidence>
<sequence length="498" mass="56172">MPKFFVFLVLSFFSSLALASENQILAPGGFSLLQQFSIIELCWMSLTVCFFIFFFIKFDKFAVTYGPEILTTMGIVGCFACIAWALLHFNSENITASIPFLLNGIKTAFCSSFIGVSGALLIRGKHKFSKVDFHKINETAPASMDDLVKEIANLRRTLSGDEEGSLISQIKMLRQDSNDQQKKLQESFDNFAKHMVENNQKAFIEALKEAIRDFNQNLTEQFGENFKHLNQSVEKLIIWQEQYKHELETIKQYQSQFSNDMKQSADAFATVVEHAKQFTDIAQNLKILLNSMDKQKDVLFVQEKALSELLSTMKDHIPEFSSSTQKMITEISEGVKLVQLETTKIISNYGTEIKSINNEMKNALADVLKEAQNSFSVGIKNNMEMIQEAIINVESQTTDIIKNHSVQLQSTQAEMKNVLVDGITKSQQEVTAGLQENAKIIREGVLALDKELEKGLTDSLTSLGKQLASLSEKFVSDYLPLTERLREVVRLARNNEAA</sequence>
<keyword evidence="2" id="KW-0732">Signal</keyword>
<dbReference type="OrthoDB" id="9798009at2"/>
<evidence type="ECO:0008006" key="7">
    <source>
        <dbReference type="Google" id="ProtNLM"/>
    </source>
</evidence>
<dbReference type="AlphaFoldDB" id="A0A378IEK4"/>
<feature type="transmembrane region" description="Helical" evidence="1">
    <location>
        <begin position="35"/>
        <end position="56"/>
    </location>
</feature>
<evidence type="ECO:0000313" key="5">
    <source>
        <dbReference type="Proteomes" id="UP000054735"/>
    </source>
</evidence>
<dbReference type="Proteomes" id="UP000255066">
    <property type="component" value="Unassembled WGS sequence"/>
</dbReference>
<feature type="chain" id="PRO_5016789262" description="Apolipoprotein A1/A4/E domain" evidence="2">
    <location>
        <begin position="20"/>
        <end position="498"/>
    </location>
</feature>
<protein>
    <recommendedName>
        <fullName evidence="7">Apolipoprotein A1/A4/E domain</fullName>
    </recommendedName>
</protein>
<reference evidence="3 5" key="1">
    <citation type="submission" date="2015-11" db="EMBL/GenBank/DDBJ databases">
        <title>Genomic analysis of 38 Legionella species identifies large and diverse effector repertoires.</title>
        <authorList>
            <person name="Burstein D."/>
            <person name="Amaro F."/>
            <person name="Zusman T."/>
            <person name="Lifshitz Z."/>
            <person name="Cohen O."/>
            <person name="Gilbert J.A."/>
            <person name="Pupko T."/>
            <person name="Shuman H.A."/>
            <person name="Segal G."/>
        </authorList>
    </citation>
    <scope>NUCLEOTIDE SEQUENCE [LARGE SCALE GENOMIC DNA]</scope>
    <source>
        <strain evidence="3 5">CDC#1407-AL-14</strain>
    </source>
</reference>
<keyword evidence="1" id="KW-0472">Membrane</keyword>
<evidence type="ECO:0000256" key="1">
    <source>
        <dbReference type="SAM" id="Phobius"/>
    </source>
</evidence>
<feature type="transmembrane region" description="Helical" evidence="1">
    <location>
        <begin position="101"/>
        <end position="122"/>
    </location>
</feature>
<organism evidence="4 6">
    <name type="scientific">Legionella birminghamensis</name>
    <dbReference type="NCBI Taxonomy" id="28083"/>
    <lineage>
        <taxon>Bacteria</taxon>
        <taxon>Pseudomonadati</taxon>
        <taxon>Pseudomonadota</taxon>
        <taxon>Gammaproteobacteria</taxon>
        <taxon>Legionellales</taxon>
        <taxon>Legionellaceae</taxon>
        <taxon>Legionella</taxon>
    </lineage>
</organism>
<gene>
    <name evidence="3" type="ORF">Lbir_1869</name>
    <name evidence="4" type="ORF">NCTC12437_00435</name>
</gene>
<feature type="transmembrane region" description="Helical" evidence="1">
    <location>
        <begin position="68"/>
        <end position="89"/>
    </location>
</feature>
<dbReference type="EMBL" id="LNXT01000030">
    <property type="protein sequence ID" value="KTC70124.1"/>
    <property type="molecule type" value="Genomic_DNA"/>
</dbReference>
<evidence type="ECO:0000313" key="3">
    <source>
        <dbReference type="EMBL" id="KTC70124.1"/>
    </source>
</evidence>
<keyword evidence="1" id="KW-0812">Transmembrane</keyword>
<evidence type="ECO:0000313" key="4">
    <source>
        <dbReference type="EMBL" id="STX30674.1"/>
    </source>
</evidence>